<dbReference type="Gene3D" id="3.40.30.10">
    <property type="entry name" value="Glutaredoxin"/>
    <property type="match status" value="1"/>
</dbReference>
<evidence type="ECO:0000313" key="2">
    <source>
        <dbReference type="Proteomes" id="UP000542342"/>
    </source>
</evidence>
<evidence type="ECO:0000313" key="1">
    <source>
        <dbReference type="EMBL" id="MBA2226000.1"/>
    </source>
</evidence>
<dbReference type="RefSeq" id="WP_194537443.1">
    <property type="nucleotide sequence ID" value="NZ_JACEFB010000004.1"/>
</dbReference>
<comment type="caution">
    <text evidence="1">The sequence shown here is derived from an EMBL/GenBank/DDBJ whole genome shotgun (WGS) entry which is preliminary data.</text>
</comment>
<reference evidence="1 2" key="1">
    <citation type="submission" date="2020-07" db="EMBL/GenBank/DDBJ databases">
        <title>Thermogemmata thermophila gen. nov., sp. nov., a novel moderate thermophilic planctomycete from a Kamchatka hot spring.</title>
        <authorList>
            <person name="Elcheninov A.G."/>
            <person name="Podosokorskaya O.A."/>
            <person name="Kovaleva O.L."/>
            <person name="Novikov A."/>
            <person name="Bonch-Osmolovskaya E.A."/>
            <person name="Toshchakov S.V."/>
            <person name="Kublanov I.V."/>
        </authorList>
    </citation>
    <scope>NUCLEOTIDE SEQUENCE [LARGE SCALE GENOMIC DNA]</scope>
    <source>
        <strain evidence="1 2">2918</strain>
    </source>
</reference>
<gene>
    <name evidence="1" type="ORF">H0921_07480</name>
</gene>
<keyword evidence="2" id="KW-1185">Reference proteome</keyword>
<evidence type="ECO:0008006" key="3">
    <source>
        <dbReference type="Google" id="ProtNLM"/>
    </source>
</evidence>
<organism evidence="1 2">
    <name type="scientific">Thermogemmata fonticola</name>
    <dbReference type="NCBI Taxonomy" id="2755323"/>
    <lineage>
        <taxon>Bacteria</taxon>
        <taxon>Pseudomonadati</taxon>
        <taxon>Planctomycetota</taxon>
        <taxon>Planctomycetia</taxon>
        <taxon>Gemmatales</taxon>
        <taxon>Gemmataceae</taxon>
        <taxon>Thermogemmata</taxon>
    </lineage>
</organism>
<dbReference type="EMBL" id="JACEFB010000004">
    <property type="protein sequence ID" value="MBA2226000.1"/>
    <property type="molecule type" value="Genomic_DNA"/>
</dbReference>
<dbReference type="Proteomes" id="UP000542342">
    <property type="component" value="Unassembled WGS sequence"/>
</dbReference>
<accession>A0A7V8VDT3</accession>
<dbReference type="NCBIfam" id="NF041106">
    <property type="entry name" value="ArsC_rel_Se_1"/>
    <property type="match status" value="1"/>
</dbReference>
<name>A0A7V8VDT3_9BACT</name>
<proteinExistence type="predicted"/>
<sequence>MTCQKAQEFLERAQVSVRESVNASKVRYGPQEALGLLPGISRLIVTRGQKVEQWDLRQEKPAEEELLRRLLGPSGNLRAPTARVGTTLIVGFQEAAYREVLGL</sequence>
<dbReference type="SUPFAM" id="SSF52833">
    <property type="entry name" value="Thioredoxin-like"/>
    <property type="match status" value="1"/>
</dbReference>
<dbReference type="InterPro" id="IPR036249">
    <property type="entry name" value="Thioredoxin-like_sf"/>
</dbReference>
<dbReference type="AlphaFoldDB" id="A0A7V8VDT3"/>
<protein>
    <recommendedName>
        <fullName evidence="3">Glutaredoxin domain-containing protein</fullName>
    </recommendedName>
</protein>